<feature type="region of interest" description="Disordered" evidence="14">
    <location>
        <begin position="424"/>
        <end position="482"/>
    </location>
</feature>
<feature type="binding site" evidence="8 10">
    <location>
        <position position="112"/>
    </location>
    <ligand>
        <name>substrate</name>
    </ligand>
</feature>
<dbReference type="Gene3D" id="3.40.50.720">
    <property type="entry name" value="NAD(P)-binding Rossmann-like Domain"/>
    <property type="match status" value="1"/>
</dbReference>
<dbReference type="Gene3D" id="3.30.460.30">
    <property type="entry name" value="Glutamyl-tRNA reductase, N-terminal domain"/>
    <property type="match status" value="1"/>
</dbReference>
<feature type="compositionally biased region" description="Basic and acidic residues" evidence="14">
    <location>
        <begin position="466"/>
        <end position="475"/>
    </location>
</feature>
<proteinExistence type="inferred from homology"/>
<feature type="binding site" evidence="8 10">
    <location>
        <begin position="117"/>
        <end position="119"/>
    </location>
    <ligand>
        <name>substrate</name>
    </ligand>
</feature>
<evidence type="ECO:0000256" key="14">
    <source>
        <dbReference type="SAM" id="MobiDB-lite"/>
    </source>
</evidence>
<dbReference type="STRING" id="71999.KPaMU14_03535"/>
<evidence type="ECO:0000256" key="2">
    <source>
        <dbReference type="ARBA" id="ARBA00005916"/>
    </source>
</evidence>
<feature type="active site" description="Nucleophile" evidence="8 9">
    <location>
        <position position="47"/>
    </location>
</feature>
<dbReference type="GO" id="GO:0008883">
    <property type="term" value="F:glutamyl-tRNA reductase activity"/>
    <property type="evidence" value="ECO:0007669"/>
    <property type="project" value="UniProtKB-UniRule"/>
</dbReference>
<comment type="miscellaneous">
    <text evidence="8">During catalysis, the active site Cys acts as a nucleophile attacking the alpha-carbonyl group of tRNA-bound glutamate with the formation of a thioester intermediate between enzyme and glutamate, and the concomitant release of tRNA(Glu). The thioester intermediate is finally reduced by direct hydride transfer from NADPH, to form the product GSA.</text>
</comment>
<name>M2X8T2_9MICC</name>
<dbReference type="InterPro" id="IPR036343">
    <property type="entry name" value="GluRdtase_N_sf"/>
</dbReference>
<dbReference type="InterPro" id="IPR006151">
    <property type="entry name" value="Shikm_DH/Glu-tRNA_Rdtase"/>
</dbReference>
<dbReference type="SUPFAM" id="SSF69742">
    <property type="entry name" value="Glutamyl tRNA-reductase catalytic, N-terminal domain"/>
    <property type="match status" value="1"/>
</dbReference>
<evidence type="ECO:0000259" key="16">
    <source>
        <dbReference type="Pfam" id="PF01488"/>
    </source>
</evidence>
<comment type="function">
    <text evidence="8">Catalyzes the NADPH-dependent reduction of glutamyl-tRNA(Glu) to glutamate 1-semialdehyde (GSA).</text>
</comment>
<dbReference type="InterPro" id="IPR036291">
    <property type="entry name" value="NAD(P)-bd_dom_sf"/>
</dbReference>
<evidence type="ECO:0000256" key="8">
    <source>
        <dbReference type="HAMAP-Rule" id="MF_00087"/>
    </source>
</evidence>
<evidence type="ECO:0000313" key="18">
    <source>
        <dbReference type="EMBL" id="EME35536.1"/>
    </source>
</evidence>
<dbReference type="SUPFAM" id="SSF69075">
    <property type="entry name" value="Glutamyl tRNA-reductase dimerization domain"/>
    <property type="match status" value="1"/>
</dbReference>
<evidence type="ECO:0000256" key="7">
    <source>
        <dbReference type="ARBA" id="ARBA00047464"/>
    </source>
</evidence>
<evidence type="ECO:0000256" key="5">
    <source>
        <dbReference type="ARBA" id="ARBA00023002"/>
    </source>
</evidence>
<comment type="catalytic activity">
    <reaction evidence="7 8 13">
        <text>(S)-4-amino-5-oxopentanoate + tRNA(Glu) + NADP(+) = L-glutamyl-tRNA(Glu) + NADPH + H(+)</text>
        <dbReference type="Rhea" id="RHEA:12344"/>
        <dbReference type="Rhea" id="RHEA-COMP:9663"/>
        <dbReference type="Rhea" id="RHEA-COMP:9680"/>
        <dbReference type="ChEBI" id="CHEBI:15378"/>
        <dbReference type="ChEBI" id="CHEBI:57501"/>
        <dbReference type="ChEBI" id="CHEBI:57783"/>
        <dbReference type="ChEBI" id="CHEBI:58349"/>
        <dbReference type="ChEBI" id="CHEBI:78442"/>
        <dbReference type="ChEBI" id="CHEBI:78520"/>
        <dbReference type="EC" id="1.2.1.70"/>
    </reaction>
</comment>
<dbReference type="UniPathway" id="UPA00251">
    <property type="reaction ID" value="UER00316"/>
</dbReference>
<feature type="binding site" evidence="8 10">
    <location>
        <begin position="46"/>
        <end position="49"/>
    </location>
    <ligand>
        <name>substrate</name>
    </ligand>
</feature>
<evidence type="ECO:0000256" key="9">
    <source>
        <dbReference type="PIRSR" id="PIRSR000445-1"/>
    </source>
</evidence>
<keyword evidence="19" id="KW-1185">Reference proteome</keyword>
<comment type="domain">
    <text evidence="8">Possesses an unusual extended V-shaped dimeric structure with each monomer consisting of three distinct domains arranged along a curved 'spinal' alpha-helix. The N-terminal catalytic domain specifically recognizes the glutamate moiety of the substrate. The second domain is the NADPH-binding domain, and the third C-terminal domain is responsible for dimerization.</text>
</comment>
<evidence type="ECO:0000259" key="17">
    <source>
        <dbReference type="Pfam" id="PF05201"/>
    </source>
</evidence>
<comment type="caution">
    <text evidence="18">The sequence shown here is derived from an EMBL/GenBank/DDBJ whole genome shotgun (WGS) entry which is preliminary data.</text>
</comment>
<dbReference type="PROSITE" id="PS00747">
    <property type="entry name" value="GLUTR"/>
    <property type="match status" value="1"/>
</dbReference>
<dbReference type="Pfam" id="PF01488">
    <property type="entry name" value="Shikimate_DH"/>
    <property type="match status" value="1"/>
</dbReference>
<sequence>MVLFSLVASHRTVDLSTVARLADGAASAPLELGPTAGLSGSVSLSTCNRLEIYGELDDSTGAAGIGPAREALARLLAERSGVALEDVLESMDLHVDEDAAHHLFTVVSGLESAVVGEREITGQVRRALIDAQRGGTASGGLVRLFEEAAKTAREVGTSTSLGERGRSIVSVALDLADDVTDGRWPERRALVFGTGAYAGATMAALRDRGCADIEVHSASGRAEAFTANRGGTPVPVDGLREALERADVVIGCSGGSEPLSADQLPEGPLTVVDLALSRDFDPSVVDLDGVELITLESVKLAAPEATEESVASARRIVAEAAKRFRDRRSERDMDAAIVALRKHTMSVLDTELEKVRRQHGCTAAAEEVEFAMRRMVKSLLHEPTVRARRMAKEGRAEDYLTGLEALFGLSVDLPEQAAPVRAEPLETPAPTGPGSSRGDAAGTTDPTHCGRGRTDQRAEPTPGPRTHHDAADGHRQLPRAAG</sequence>
<feature type="binding site" evidence="8 10">
    <location>
        <position position="123"/>
    </location>
    <ligand>
        <name>substrate</name>
    </ligand>
</feature>
<keyword evidence="5 8" id="KW-0560">Oxidoreductase</keyword>
<comment type="subunit">
    <text evidence="8">Homodimer.</text>
</comment>
<feature type="domain" description="Glutamyl-tRNA reductase N-terminal" evidence="17">
    <location>
        <begin position="8"/>
        <end position="159"/>
    </location>
</feature>
<evidence type="ECO:0000256" key="11">
    <source>
        <dbReference type="PIRSR" id="PIRSR000445-3"/>
    </source>
</evidence>
<dbReference type="EC" id="1.2.1.70" evidence="3 8"/>
<dbReference type="RefSeq" id="WP_006215768.1">
    <property type="nucleotide sequence ID" value="NZ_ANHZ02000032.1"/>
</dbReference>
<dbReference type="NCBIfam" id="NF000750">
    <property type="entry name" value="PRK00045.3-4"/>
    <property type="match status" value="1"/>
</dbReference>
<keyword evidence="4 8" id="KW-0521">NADP</keyword>
<dbReference type="PIRSF" id="PIRSF000445">
    <property type="entry name" value="4pyrrol_synth_GluRdtase"/>
    <property type="match status" value="1"/>
</dbReference>
<dbReference type="Proteomes" id="UP000009877">
    <property type="component" value="Unassembled WGS sequence"/>
</dbReference>
<protein>
    <recommendedName>
        <fullName evidence="3 8">Glutamyl-tRNA reductase</fullName>
        <shortName evidence="8">GluTR</shortName>
        <ecNumber evidence="3 8">1.2.1.70</ecNumber>
    </recommendedName>
</protein>
<organism evidence="18 19">
    <name type="scientific">Kocuria palustris PEL</name>
    <dbReference type="NCBI Taxonomy" id="1236550"/>
    <lineage>
        <taxon>Bacteria</taxon>
        <taxon>Bacillati</taxon>
        <taxon>Actinomycetota</taxon>
        <taxon>Actinomycetes</taxon>
        <taxon>Micrococcales</taxon>
        <taxon>Micrococcaceae</taxon>
        <taxon>Kocuria</taxon>
    </lineage>
</organism>
<evidence type="ECO:0000313" key="19">
    <source>
        <dbReference type="Proteomes" id="UP000009877"/>
    </source>
</evidence>
<reference evidence="18 19" key="1">
    <citation type="journal article" date="2014" name="Genome Announc.">
        <title>Draft Genome Sequence of Kocuria palustris PEL.</title>
        <authorList>
            <person name="Sharma G."/>
            <person name="Khatri I."/>
            <person name="Subramanian S."/>
        </authorList>
    </citation>
    <scope>NUCLEOTIDE SEQUENCE [LARGE SCALE GENOMIC DNA]</scope>
    <source>
        <strain evidence="18 19">PEL</strain>
    </source>
</reference>
<dbReference type="InterPro" id="IPR018214">
    <property type="entry name" value="GluRdtase_CS"/>
</dbReference>
<evidence type="ECO:0000256" key="3">
    <source>
        <dbReference type="ARBA" id="ARBA00012970"/>
    </source>
</evidence>
<dbReference type="HAMAP" id="MF_00087">
    <property type="entry name" value="Glu_tRNA_reductase"/>
    <property type="match status" value="1"/>
</dbReference>
<feature type="domain" description="Tetrapyrrole biosynthesis glutamyl-tRNA reductase dimerisation" evidence="15">
    <location>
        <begin position="313"/>
        <end position="409"/>
    </location>
</feature>
<evidence type="ECO:0000256" key="6">
    <source>
        <dbReference type="ARBA" id="ARBA00023244"/>
    </source>
</evidence>
<dbReference type="PANTHER" id="PTHR43013:SF1">
    <property type="entry name" value="GLUTAMYL-TRNA REDUCTASE"/>
    <property type="match status" value="1"/>
</dbReference>
<dbReference type="InterPro" id="IPR000343">
    <property type="entry name" value="4pyrrol_synth_GluRdtase"/>
</dbReference>
<evidence type="ECO:0000256" key="4">
    <source>
        <dbReference type="ARBA" id="ARBA00022857"/>
    </source>
</evidence>
<comment type="similarity">
    <text evidence="2 8 13">Belongs to the glutamyl-tRNA reductase family.</text>
</comment>
<dbReference type="NCBIfam" id="TIGR01035">
    <property type="entry name" value="hemA"/>
    <property type="match status" value="1"/>
</dbReference>
<dbReference type="InterPro" id="IPR015895">
    <property type="entry name" value="4pyrrol_synth_GluRdtase_N"/>
</dbReference>
<comment type="pathway">
    <text evidence="1 8 13">Porphyrin-containing compound metabolism; protoporphyrin-IX biosynthesis; 5-aminolevulinate from L-glutamyl-tRNA(Glu): step 1/2.</text>
</comment>
<evidence type="ECO:0000256" key="12">
    <source>
        <dbReference type="PIRSR" id="PIRSR000445-4"/>
    </source>
</evidence>
<feature type="binding site" evidence="8 11">
    <location>
        <begin position="193"/>
        <end position="198"/>
    </location>
    <ligand>
        <name>NADP(+)</name>
        <dbReference type="ChEBI" id="CHEBI:58349"/>
    </ligand>
</feature>
<dbReference type="InterPro" id="IPR036453">
    <property type="entry name" value="GluRdtase_dimer_dom_sf"/>
</dbReference>
<feature type="domain" description="Quinate/shikimate 5-dehydrogenase/glutamyl-tRNA reductase" evidence="16">
    <location>
        <begin position="176"/>
        <end position="299"/>
    </location>
</feature>
<dbReference type="GO" id="GO:0050661">
    <property type="term" value="F:NADP binding"/>
    <property type="evidence" value="ECO:0007669"/>
    <property type="project" value="InterPro"/>
</dbReference>
<dbReference type="Pfam" id="PF05201">
    <property type="entry name" value="GlutR_N"/>
    <property type="match status" value="1"/>
</dbReference>
<dbReference type="Pfam" id="PF00745">
    <property type="entry name" value="GlutR_dimer"/>
    <property type="match status" value="1"/>
</dbReference>
<accession>M2X8T2</accession>
<dbReference type="GO" id="GO:0019353">
    <property type="term" value="P:protoporphyrinogen IX biosynthetic process from glutamate"/>
    <property type="evidence" value="ECO:0007669"/>
    <property type="project" value="TreeGrafter"/>
</dbReference>
<keyword evidence="6 8" id="KW-0627">Porphyrin biosynthesis</keyword>
<feature type="site" description="Important for activity" evidence="8 12">
    <location>
        <position position="102"/>
    </location>
</feature>
<gene>
    <name evidence="8" type="primary">hemA</name>
    <name evidence="18" type="ORF">C884_01671</name>
</gene>
<dbReference type="InterPro" id="IPR015896">
    <property type="entry name" value="4pyrrol_synth_GluRdtase_dimer"/>
</dbReference>
<evidence type="ECO:0000256" key="10">
    <source>
        <dbReference type="PIRSR" id="PIRSR000445-2"/>
    </source>
</evidence>
<evidence type="ECO:0000256" key="13">
    <source>
        <dbReference type="RuleBase" id="RU000584"/>
    </source>
</evidence>
<dbReference type="SUPFAM" id="SSF51735">
    <property type="entry name" value="NAD(P)-binding Rossmann-fold domains"/>
    <property type="match status" value="1"/>
</dbReference>
<dbReference type="PANTHER" id="PTHR43013">
    <property type="entry name" value="GLUTAMYL-TRNA REDUCTASE"/>
    <property type="match status" value="1"/>
</dbReference>
<evidence type="ECO:0000259" key="15">
    <source>
        <dbReference type="Pfam" id="PF00745"/>
    </source>
</evidence>
<evidence type="ECO:0000256" key="1">
    <source>
        <dbReference type="ARBA" id="ARBA00005059"/>
    </source>
</evidence>
<dbReference type="AlphaFoldDB" id="M2X8T2"/>
<dbReference type="EMBL" id="ANHZ02000032">
    <property type="protein sequence ID" value="EME35536.1"/>
    <property type="molecule type" value="Genomic_DNA"/>
</dbReference>